<sequence>MMRMILAFGNYLNRGTPHADAEGFRLESLNQLNFVKSSDGKTTVLMAFVVSLMDGERSKRERRGSTTSTPSDDDNDVDDARSVLRFVEDVSCIRTVASSPLQDMGQQVSQLNFTLQRMRRVVEEAKDTKVWYDKRLPCVKAEEMPDALPGLLTAAVDRYLARVGQIALRYQELRDDVSAMMATYGEDPNADETVIWGYVLQFSKDVQRCVDTVTATHLTKRRLMRTPEETEQTQSGAKADVAAPPPPSSSGQSSGPRDEVKRTRLPKLVDEDDSGD</sequence>
<feature type="domain" description="FH2" evidence="2">
    <location>
        <begin position="1"/>
        <end position="232"/>
    </location>
</feature>
<accession>A0A3P3Z7Q2</accession>
<feature type="region of interest" description="Disordered" evidence="1">
    <location>
        <begin position="221"/>
        <end position="276"/>
    </location>
</feature>
<dbReference type="SUPFAM" id="SSF101447">
    <property type="entry name" value="Formin homology 2 domain (FH2 domain)"/>
    <property type="match status" value="1"/>
</dbReference>
<dbReference type="InterPro" id="IPR042201">
    <property type="entry name" value="FH2_Formin_sf"/>
</dbReference>
<dbReference type="PANTHER" id="PTHR45725">
    <property type="entry name" value="FORMIN HOMOLOGY 2 FAMILY MEMBER"/>
    <property type="match status" value="1"/>
</dbReference>
<organism evidence="3 4">
    <name type="scientific">Leishmania braziliensis MHOM/BR/75/M2904</name>
    <dbReference type="NCBI Taxonomy" id="420245"/>
    <lineage>
        <taxon>Eukaryota</taxon>
        <taxon>Discoba</taxon>
        <taxon>Euglenozoa</taxon>
        <taxon>Kinetoplastea</taxon>
        <taxon>Metakinetoplastina</taxon>
        <taxon>Trypanosomatida</taxon>
        <taxon>Trypanosomatidae</taxon>
        <taxon>Leishmaniinae</taxon>
        <taxon>Leishmania</taxon>
        <taxon>Leishmania braziliensis species complex</taxon>
    </lineage>
</organism>
<dbReference type="EMBL" id="LS997623">
    <property type="protein sequence ID" value="SYZ66276.1"/>
    <property type="molecule type" value="Genomic_DNA"/>
</dbReference>
<dbReference type="Proteomes" id="UP000319462">
    <property type="component" value="Chromosome 24"/>
</dbReference>
<feature type="region of interest" description="Disordered" evidence="1">
    <location>
        <begin position="57"/>
        <end position="78"/>
    </location>
</feature>
<gene>
    <name evidence="3" type="ORF">LBRM2904_24.1150</name>
</gene>
<dbReference type="Gene3D" id="1.20.58.2220">
    <property type="entry name" value="Formin, FH2 domain"/>
    <property type="match status" value="1"/>
</dbReference>
<protein>
    <submittedName>
        <fullName evidence="3">Formin_Homology_2_Domain</fullName>
    </submittedName>
</protein>
<name>A0A3P3Z7Q2_LEIBR</name>
<dbReference type="PROSITE" id="PS51444">
    <property type="entry name" value="FH2"/>
    <property type="match status" value="1"/>
</dbReference>
<evidence type="ECO:0000259" key="2">
    <source>
        <dbReference type="PROSITE" id="PS51444"/>
    </source>
</evidence>
<reference evidence="3 4" key="1">
    <citation type="submission" date="2018-09" db="EMBL/GenBank/DDBJ databases">
        <authorList>
            <person name="Peiro R."/>
            <person name="Begona"/>
            <person name="Cbmso G."/>
            <person name="Lopez M."/>
            <person name="Gonzalez S."/>
        </authorList>
    </citation>
    <scope>NUCLEOTIDE SEQUENCE [LARGE SCALE GENOMIC DNA]</scope>
</reference>
<dbReference type="AlphaFoldDB" id="A0A3P3Z7Q2"/>
<dbReference type="Pfam" id="PF02181">
    <property type="entry name" value="FH2"/>
    <property type="match status" value="1"/>
</dbReference>
<dbReference type="InterPro" id="IPR051425">
    <property type="entry name" value="Formin_Homology"/>
</dbReference>
<dbReference type="InterPro" id="IPR015425">
    <property type="entry name" value="FH2_Formin"/>
</dbReference>
<proteinExistence type="predicted"/>
<evidence type="ECO:0000256" key="1">
    <source>
        <dbReference type="SAM" id="MobiDB-lite"/>
    </source>
</evidence>
<evidence type="ECO:0000313" key="4">
    <source>
        <dbReference type="Proteomes" id="UP000319462"/>
    </source>
</evidence>
<evidence type="ECO:0000313" key="3">
    <source>
        <dbReference type="EMBL" id="SYZ66276.1"/>
    </source>
</evidence>